<dbReference type="InterPro" id="IPR042099">
    <property type="entry name" value="ANL_N_sf"/>
</dbReference>
<comment type="caution">
    <text evidence="5">The sequence shown here is derived from an EMBL/GenBank/DDBJ whole genome shotgun (WGS) entry which is preliminary data.</text>
</comment>
<evidence type="ECO:0000259" key="4">
    <source>
        <dbReference type="Pfam" id="PF13193"/>
    </source>
</evidence>
<sequence>MDGVNLPAEPDEARAELERQWGPWQPRTTAQALDHVARLHPDRPFVVNDDQVLTYAQTAARSVRLAAGLHAAGVRSGDHVAVILANFAETILLKFAVARLGAVSVSINFLLRGDDLRYVLRQSHSKILITMDQFRDLDYLAELDDLTPGWEGPPCDELPDLERVFVFPTGDGTRSGPSSLEDLIALGSEISGEEVLELTSNVDPESTSDLLYTSGTTGRSKGVMLHHDAVVRTAYASAYTRALWDRYRILHALPIYHVFGYVEATIGVLFVGGSVVPHTVFDSDKMLTAVERHQPDEIMCVPAMTLGLLEQAAQKHYDLSSLSTLFSSGAAHAPEMWTSMTERFGVSRLFTAYGQTETTASTMCTHPGDPLDRLHRSNGTIKPAGAAGDPTLGGVLAVYKAVDPITREEVPRGEVGELLARGPGMTRGYFDKPEETAALFTEDGWLRTGDLGRIDKNGYLALTGRQKESYRFGGELVQPGDVERVLLEHPGVAEAYVMGVPHPRFGEVGCACVVPAAAYAVEEADLIEFCRDRLARFKVPARVLFMRSEDLPRTVTGKVQKFRMTDQVTALVECTTPGAPETP</sequence>
<dbReference type="InterPro" id="IPR020845">
    <property type="entry name" value="AMP-binding_CS"/>
</dbReference>
<name>A0A7Z0IQN5_9ACTN</name>
<dbReference type="InterPro" id="IPR025110">
    <property type="entry name" value="AMP-bd_C"/>
</dbReference>
<dbReference type="EMBL" id="JACBZR010000001">
    <property type="protein sequence ID" value="NYI75862.1"/>
    <property type="molecule type" value="Genomic_DNA"/>
</dbReference>
<keyword evidence="6" id="KW-1185">Reference proteome</keyword>
<dbReference type="Pfam" id="PF00501">
    <property type="entry name" value="AMP-binding"/>
    <property type="match status" value="1"/>
</dbReference>
<protein>
    <submittedName>
        <fullName evidence="5">Fatty-acyl-CoA synthase</fullName>
        <ecNumber evidence="5">6.2.1.-</ecNumber>
    </submittedName>
</protein>
<evidence type="ECO:0000256" key="1">
    <source>
        <dbReference type="ARBA" id="ARBA00006432"/>
    </source>
</evidence>
<dbReference type="InterPro" id="IPR045851">
    <property type="entry name" value="AMP-bd_C_sf"/>
</dbReference>
<dbReference type="PANTHER" id="PTHR43201:SF5">
    <property type="entry name" value="MEDIUM-CHAIN ACYL-COA LIGASE ACSF2, MITOCHONDRIAL"/>
    <property type="match status" value="1"/>
</dbReference>
<dbReference type="EC" id="6.2.1.-" evidence="5"/>
<evidence type="ECO:0000313" key="6">
    <source>
        <dbReference type="Proteomes" id="UP000564496"/>
    </source>
</evidence>
<keyword evidence="2 5" id="KW-0436">Ligase</keyword>
<dbReference type="Proteomes" id="UP000564496">
    <property type="component" value="Unassembled WGS sequence"/>
</dbReference>
<dbReference type="PANTHER" id="PTHR43201">
    <property type="entry name" value="ACYL-COA SYNTHETASE"/>
    <property type="match status" value="1"/>
</dbReference>
<dbReference type="PROSITE" id="PS00455">
    <property type="entry name" value="AMP_BINDING"/>
    <property type="match status" value="1"/>
</dbReference>
<organism evidence="5 6">
    <name type="scientific">Nocardioides panzhihuensis</name>
    <dbReference type="NCBI Taxonomy" id="860243"/>
    <lineage>
        <taxon>Bacteria</taxon>
        <taxon>Bacillati</taxon>
        <taxon>Actinomycetota</taxon>
        <taxon>Actinomycetes</taxon>
        <taxon>Propionibacteriales</taxon>
        <taxon>Nocardioidaceae</taxon>
        <taxon>Nocardioides</taxon>
    </lineage>
</organism>
<evidence type="ECO:0000259" key="3">
    <source>
        <dbReference type="Pfam" id="PF00501"/>
    </source>
</evidence>
<dbReference type="InterPro" id="IPR000873">
    <property type="entry name" value="AMP-dep_synth/lig_dom"/>
</dbReference>
<dbReference type="RefSeq" id="WP_179656534.1">
    <property type="nucleotide sequence ID" value="NZ_JACBZR010000001.1"/>
</dbReference>
<evidence type="ECO:0000256" key="2">
    <source>
        <dbReference type="ARBA" id="ARBA00022598"/>
    </source>
</evidence>
<feature type="domain" description="AMP-binding enzyme C-terminal" evidence="4">
    <location>
        <begin position="482"/>
        <end position="558"/>
    </location>
</feature>
<evidence type="ECO:0000313" key="5">
    <source>
        <dbReference type="EMBL" id="NYI75862.1"/>
    </source>
</evidence>
<dbReference type="Gene3D" id="3.30.300.30">
    <property type="match status" value="1"/>
</dbReference>
<reference evidence="5 6" key="1">
    <citation type="submission" date="2020-07" db="EMBL/GenBank/DDBJ databases">
        <title>Sequencing the genomes of 1000 actinobacteria strains.</title>
        <authorList>
            <person name="Klenk H.-P."/>
        </authorList>
    </citation>
    <scope>NUCLEOTIDE SEQUENCE [LARGE SCALE GENOMIC DNA]</scope>
    <source>
        <strain evidence="5 6">DSM 26487</strain>
    </source>
</reference>
<proteinExistence type="inferred from homology"/>
<dbReference type="GO" id="GO:0031956">
    <property type="term" value="F:medium-chain fatty acid-CoA ligase activity"/>
    <property type="evidence" value="ECO:0007669"/>
    <property type="project" value="TreeGrafter"/>
</dbReference>
<dbReference type="Gene3D" id="3.40.50.12780">
    <property type="entry name" value="N-terminal domain of ligase-like"/>
    <property type="match status" value="1"/>
</dbReference>
<dbReference type="AlphaFoldDB" id="A0A7Z0IQN5"/>
<dbReference type="Pfam" id="PF13193">
    <property type="entry name" value="AMP-binding_C"/>
    <property type="match status" value="1"/>
</dbReference>
<dbReference type="SUPFAM" id="SSF56801">
    <property type="entry name" value="Acetyl-CoA synthetase-like"/>
    <property type="match status" value="1"/>
</dbReference>
<comment type="similarity">
    <text evidence="1">Belongs to the ATP-dependent AMP-binding enzyme family.</text>
</comment>
<gene>
    <name evidence="5" type="ORF">BJ988_000510</name>
</gene>
<feature type="domain" description="AMP-dependent synthetase/ligase" evidence="3">
    <location>
        <begin position="34"/>
        <end position="430"/>
    </location>
</feature>
<dbReference type="GO" id="GO:0006631">
    <property type="term" value="P:fatty acid metabolic process"/>
    <property type="evidence" value="ECO:0007669"/>
    <property type="project" value="TreeGrafter"/>
</dbReference>
<accession>A0A7Z0IQN5</accession>